<evidence type="ECO:0000256" key="3">
    <source>
        <dbReference type="ARBA" id="ARBA00022553"/>
    </source>
</evidence>
<dbReference type="RefSeq" id="WP_046145503.1">
    <property type="nucleotide sequence ID" value="NZ_KQ033912.1"/>
</dbReference>
<dbReference type="Pfam" id="PF00072">
    <property type="entry name" value="Response_reg"/>
    <property type="match status" value="1"/>
</dbReference>
<dbReference type="PATRIC" id="fig|927665.4.peg.1119"/>
<evidence type="ECO:0000256" key="1">
    <source>
        <dbReference type="ARBA" id="ARBA00000085"/>
    </source>
</evidence>
<dbReference type="InterPro" id="IPR036097">
    <property type="entry name" value="HisK_dim/P_sf"/>
</dbReference>
<feature type="domain" description="Histidine kinase" evidence="8">
    <location>
        <begin position="538"/>
        <end position="748"/>
    </location>
</feature>
<comment type="catalytic activity">
    <reaction evidence="1">
        <text>ATP + protein L-histidine = ADP + protein N-phospho-L-histidine.</text>
        <dbReference type="EC" id="2.7.13.3"/>
    </reaction>
</comment>
<evidence type="ECO:0000256" key="7">
    <source>
        <dbReference type="SAM" id="Phobius"/>
    </source>
</evidence>
<evidence type="ECO:0000256" key="6">
    <source>
        <dbReference type="PROSITE-ProRule" id="PRU00169"/>
    </source>
</evidence>
<dbReference type="Gene3D" id="3.30.565.10">
    <property type="entry name" value="Histidine kinase-like ATPase, C-terminal domain"/>
    <property type="match status" value="1"/>
</dbReference>
<gene>
    <name evidence="10" type="ORF">HMPREF1535_01095</name>
</gene>
<dbReference type="InterPro" id="IPR005467">
    <property type="entry name" value="His_kinase_dom"/>
</dbReference>
<comment type="caution">
    <text evidence="10">The sequence shown here is derived from an EMBL/GenBank/DDBJ whole genome shotgun (WGS) entry which is preliminary data.</text>
</comment>
<dbReference type="SUPFAM" id="SSF52172">
    <property type="entry name" value="CheY-like"/>
    <property type="match status" value="1"/>
</dbReference>
<dbReference type="CDD" id="cd17546">
    <property type="entry name" value="REC_hyHK_CKI1_RcsC-like"/>
    <property type="match status" value="1"/>
</dbReference>
<dbReference type="PROSITE" id="PS50110">
    <property type="entry name" value="RESPONSE_REGULATORY"/>
    <property type="match status" value="1"/>
</dbReference>
<dbReference type="SMART" id="SM00388">
    <property type="entry name" value="HisKA"/>
    <property type="match status" value="1"/>
</dbReference>
<evidence type="ECO:0000256" key="2">
    <source>
        <dbReference type="ARBA" id="ARBA00012438"/>
    </source>
</evidence>
<evidence type="ECO:0000259" key="8">
    <source>
        <dbReference type="PROSITE" id="PS50109"/>
    </source>
</evidence>
<feature type="transmembrane region" description="Helical" evidence="7">
    <location>
        <begin position="371"/>
        <end position="391"/>
    </location>
</feature>
<dbReference type="FunFam" id="3.30.565.10:FF:000006">
    <property type="entry name" value="Sensor histidine kinase WalK"/>
    <property type="match status" value="1"/>
</dbReference>
<protein>
    <recommendedName>
        <fullName evidence="2">histidine kinase</fullName>
        <ecNumber evidence="2">2.7.13.3</ecNumber>
    </recommendedName>
</protein>
<dbReference type="Gene3D" id="1.10.287.130">
    <property type="match status" value="1"/>
</dbReference>
<keyword evidence="3 6" id="KW-0597">Phosphoprotein</keyword>
<dbReference type="PANTHER" id="PTHR43047">
    <property type="entry name" value="TWO-COMPONENT HISTIDINE PROTEIN KINASE"/>
    <property type="match status" value="1"/>
</dbReference>
<dbReference type="CDD" id="cd16922">
    <property type="entry name" value="HATPase_EvgS-ArcB-TorS-like"/>
    <property type="match status" value="1"/>
</dbReference>
<dbReference type="PRINTS" id="PR00344">
    <property type="entry name" value="BCTRLSENSOR"/>
</dbReference>
<dbReference type="InterPro" id="IPR001789">
    <property type="entry name" value="Sig_transdc_resp-reg_receiver"/>
</dbReference>
<dbReference type="InterPro" id="IPR036890">
    <property type="entry name" value="HATPase_C_sf"/>
</dbReference>
<accession>A0A0F5JIS3</accession>
<dbReference type="STRING" id="927665.HMPREF1535_01095"/>
<dbReference type="PROSITE" id="PS50109">
    <property type="entry name" value="HIS_KIN"/>
    <property type="match status" value="1"/>
</dbReference>
<dbReference type="SMART" id="SM00448">
    <property type="entry name" value="REC"/>
    <property type="match status" value="1"/>
</dbReference>
<feature type="domain" description="Response regulatory" evidence="9">
    <location>
        <begin position="778"/>
        <end position="890"/>
    </location>
</feature>
<dbReference type="Pfam" id="PF02518">
    <property type="entry name" value="HATPase_c"/>
    <property type="match status" value="1"/>
</dbReference>
<keyword evidence="7" id="KW-0812">Transmembrane</keyword>
<feature type="modified residue" description="4-aspartylphosphate" evidence="6">
    <location>
        <position position="825"/>
    </location>
</feature>
<name>A0A0F5JIS3_9BACT</name>
<dbReference type="GO" id="GO:0000155">
    <property type="term" value="F:phosphorelay sensor kinase activity"/>
    <property type="evidence" value="ECO:0007669"/>
    <property type="project" value="InterPro"/>
</dbReference>
<evidence type="ECO:0000313" key="11">
    <source>
        <dbReference type="Proteomes" id="UP000033047"/>
    </source>
</evidence>
<dbReference type="InterPro" id="IPR004358">
    <property type="entry name" value="Sig_transdc_His_kin-like_C"/>
</dbReference>
<dbReference type="InterPro" id="IPR011006">
    <property type="entry name" value="CheY-like_superfamily"/>
</dbReference>
<evidence type="ECO:0000256" key="4">
    <source>
        <dbReference type="ARBA" id="ARBA00022679"/>
    </source>
</evidence>
<keyword evidence="4" id="KW-0808">Transferase</keyword>
<dbReference type="AlphaFoldDB" id="A0A0F5JIS3"/>
<dbReference type="SMART" id="SM00387">
    <property type="entry name" value="HATPase_c"/>
    <property type="match status" value="1"/>
</dbReference>
<dbReference type="SUPFAM" id="SSF55874">
    <property type="entry name" value="ATPase domain of HSP90 chaperone/DNA topoisomerase II/histidine kinase"/>
    <property type="match status" value="1"/>
</dbReference>
<dbReference type="SUPFAM" id="SSF47384">
    <property type="entry name" value="Homodimeric domain of signal transducing histidine kinase"/>
    <property type="match status" value="1"/>
</dbReference>
<dbReference type="Proteomes" id="UP000033047">
    <property type="component" value="Unassembled WGS sequence"/>
</dbReference>
<sequence length="890" mass="100937">MLKVILRNIICHIQILFILVCIIMSIPAHAEDTHPILIISSYNPDTRNTTQNISEFMEEYKRLGGTAPVIIENMNCKSLPEAPLWKGKMATLLKKYNNENTPQAIVILGQEGWSSYLSQDEPILKDIPILCGMVSRNAVILPDSNTVMADWDPESIDIQSYIDNGFYLSGFIYNYDIKKNIELALNLYPATKHFALITDNSYGGISLQALVKKEMKKFPDQNLILLDGRKNNIYTIVEQIKRLPKETVILLGTWRVDVNDGYYVGNATYTMMAGNPNLPAITLTSIGLSHWAIGGYMPKYRSIGKDLAKQAIDIQTKKVLQKEMKAVSIPNGYTFDAKKLREFNIERDCLPADSTLINVEGNLFIKYRFEILLIVACVLLLFLIMILFFLFRTNRLKDELMDLQKDNVIIMNNIQSSIRFIKPDYSVKWENQIKMPCSPQYGPRNCCLVKNGLKPFCDECALISAMESRKPFELVKQCAPGEYTHVFANPILDAKENLLGVVFKKENVTKQKLAENELRLAKEKAEESDHLKSAFLANMSHEIRTPLNAIVGFSGLLAMTEELEEREEYINIINNNNELLLQLINDILDLSKIEANTLEFVYSDVDINQLLCDIEQTSRLKAAEGVQVSFVEKMSHCIIRTDKNRLSQVITNFINNAIKFTKEGGIRFGYQHKDGKLLFFVSDTGCGIDKKIKDSVFQRFVKLDSFAQGTGLGLSISQMIVQKLGGEIGVESELGQGSTFWFTLPDTVIEESHVAAAEPVQIEIQNNAFTENNNKKSTLLIAEDNESNYTYIKAILKEYNLVHAWNGQEAVDLYRKYHPDMILMDLKMPLMDGYQATKEIRKDNTVIPIIAVTAFAFAEDEQRVKQSGFNDYVAKPIKPNDLKKKITELL</sequence>
<organism evidence="10 11">
    <name type="scientific">Parabacteroides goldsteinii DSM 19448 = WAL 12034</name>
    <dbReference type="NCBI Taxonomy" id="927665"/>
    <lineage>
        <taxon>Bacteria</taxon>
        <taxon>Pseudomonadati</taxon>
        <taxon>Bacteroidota</taxon>
        <taxon>Bacteroidia</taxon>
        <taxon>Bacteroidales</taxon>
        <taxon>Tannerellaceae</taxon>
        <taxon>Parabacteroides</taxon>
    </lineage>
</organism>
<dbReference type="InterPro" id="IPR003661">
    <property type="entry name" value="HisK_dim/P_dom"/>
</dbReference>
<dbReference type="EMBL" id="AQHV01000008">
    <property type="protein sequence ID" value="KKB57648.1"/>
    <property type="molecule type" value="Genomic_DNA"/>
</dbReference>
<proteinExistence type="predicted"/>
<dbReference type="EC" id="2.7.13.3" evidence="2"/>
<dbReference type="HOGENOM" id="CLU_000445_38_1_10"/>
<evidence type="ECO:0000259" key="9">
    <source>
        <dbReference type="PROSITE" id="PS50110"/>
    </source>
</evidence>
<evidence type="ECO:0000313" key="10">
    <source>
        <dbReference type="EMBL" id="KKB57648.1"/>
    </source>
</evidence>
<dbReference type="Pfam" id="PF00512">
    <property type="entry name" value="HisKA"/>
    <property type="match status" value="1"/>
</dbReference>
<dbReference type="Gene3D" id="3.40.50.2300">
    <property type="match status" value="1"/>
</dbReference>
<dbReference type="InterPro" id="IPR003594">
    <property type="entry name" value="HATPase_dom"/>
</dbReference>
<keyword evidence="7" id="KW-1133">Transmembrane helix</keyword>
<dbReference type="CDD" id="cd00082">
    <property type="entry name" value="HisKA"/>
    <property type="match status" value="1"/>
</dbReference>
<keyword evidence="7" id="KW-0472">Membrane</keyword>
<evidence type="ECO:0000256" key="5">
    <source>
        <dbReference type="ARBA" id="ARBA00022777"/>
    </source>
</evidence>
<keyword evidence="5" id="KW-0418">Kinase</keyword>
<reference evidence="10 11" key="1">
    <citation type="submission" date="2013-04" db="EMBL/GenBank/DDBJ databases">
        <title>The Genome Sequence of Parabacteroides goldsteinii DSM 19448.</title>
        <authorList>
            <consortium name="The Broad Institute Genomics Platform"/>
            <person name="Earl A."/>
            <person name="Ward D."/>
            <person name="Feldgarden M."/>
            <person name="Gevers D."/>
            <person name="Martens E."/>
            <person name="Sakamoto M."/>
            <person name="Benno Y."/>
            <person name="Song Y."/>
            <person name="Liu C."/>
            <person name="Lee J."/>
            <person name="Bolanos M."/>
            <person name="Vaisanen M.L."/>
            <person name="Finegold S.M."/>
            <person name="Walker B."/>
            <person name="Young S."/>
            <person name="Zeng Q."/>
            <person name="Gargeya S."/>
            <person name="Fitzgerald M."/>
            <person name="Haas B."/>
            <person name="Abouelleil A."/>
            <person name="Allen A.W."/>
            <person name="Alvarado L."/>
            <person name="Arachchi H.M."/>
            <person name="Berlin A.M."/>
            <person name="Chapman S.B."/>
            <person name="Gainer-Dewar J."/>
            <person name="Goldberg J."/>
            <person name="Griggs A."/>
            <person name="Gujja S."/>
            <person name="Hansen M."/>
            <person name="Howarth C."/>
            <person name="Imamovic A."/>
            <person name="Ireland A."/>
            <person name="Larimer J."/>
            <person name="McCowan C."/>
            <person name="Murphy C."/>
            <person name="Pearson M."/>
            <person name="Poon T.W."/>
            <person name="Priest M."/>
            <person name="Roberts A."/>
            <person name="Saif S."/>
            <person name="Shea T."/>
            <person name="Sisk P."/>
            <person name="Sykes S."/>
            <person name="Wortman J."/>
            <person name="Nusbaum C."/>
            <person name="Birren B."/>
        </authorList>
    </citation>
    <scope>NUCLEOTIDE SEQUENCE [LARGE SCALE GENOMIC DNA]</scope>
    <source>
        <strain evidence="10 11">DSM 19448</strain>
    </source>
</reference>